<feature type="compositionally biased region" description="Polar residues" evidence="1">
    <location>
        <begin position="373"/>
        <end position="382"/>
    </location>
</feature>
<protein>
    <submittedName>
        <fullName evidence="2">Uncharacterized protein</fullName>
    </submittedName>
</protein>
<accession>A0AAV6XY39</accession>
<feature type="compositionally biased region" description="Basic residues" evidence="1">
    <location>
        <begin position="51"/>
        <end position="65"/>
    </location>
</feature>
<organism evidence="2 3">
    <name type="scientific">Buddleja alternifolia</name>
    <dbReference type="NCBI Taxonomy" id="168488"/>
    <lineage>
        <taxon>Eukaryota</taxon>
        <taxon>Viridiplantae</taxon>
        <taxon>Streptophyta</taxon>
        <taxon>Embryophyta</taxon>
        <taxon>Tracheophyta</taxon>
        <taxon>Spermatophyta</taxon>
        <taxon>Magnoliopsida</taxon>
        <taxon>eudicotyledons</taxon>
        <taxon>Gunneridae</taxon>
        <taxon>Pentapetalae</taxon>
        <taxon>asterids</taxon>
        <taxon>lamiids</taxon>
        <taxon>Lamiales</taxon>
        <taxon>Scrophulariaceae</taxon>
        <taxon>Buddlejeae</taxon>
        <taxon>Buddleja</taxon>
    </lineage>
</organism>
<evidence type="ECO:0000256" key="1">
    <source>
        <dbReference type="SAM" id="MobiDB-lite"/>
    </source>
</evidence>
<feature type="region of interest" description="Disordered" evidence="1">
    <location>
        <begin position="24"/>
        <end position="159"/>
    </location>
</feature>
<dbReference type="PANTHER" id="PTHR34546:SF3">
    <property type="entry name" value="OS06G0153600 PROTEIN"/>
    <property type="match status" value="1"/>
</dbReference>
<evidence type="ECO:0000313" key="3">
    <source>
        <dbReference type="Proteomes" id="UP000826271"/>
    </source>
</evidence>
<dbReference type="AlphaFoldDB" id="A0AAV6XY39"/>
<reference evidence="2" key="1">
    <citation type="submission" date="2019-10" db="EMBL/GenBank/DDBJ databases">
        <authorList>
            <person name="Zhang R."/>
            <person name="Pan Y."/>
            <person name="Wang J."/>
            <person name="Ma R."/>
            <person name="Yu S."/>
        </authorList>
    </citation>
    <scope>NUCLEOTIDE SEQUENCE</scope>
    <source>
        <strain evidence="2">LA-IB0</strain>
        <tissue evidence="2">Leaf</tissue>
    </source>
</reference>
<feature type="compositionally biased region" description="Basic and acidic residues" evidence="1">
    <location>
        <begin position="129"/>
        <end position="141"/>
    </location>
</feature>
<name>A0AAV6XY39_9LAMI</name>
<feature type="region of interest" description="Disordered" evidence="1">
    <location>
        <begin position="336"/>
        <end position="384"/>
    </location>
</feature>
<dbReference type="EMBL" id="WHWC01000003">
    <property type="protein sequence ID" value="KAG8386420.1"/>
    <property type="molecule type" value="Genomic_DNA"/>
</dbReference>
<sequence>MDPHHEQRLRDEVIYLHSLWHQGPPRAAAAAGTTSAVRHNLQPPKTTQFKKEKKPKAKRGKKSKNKPNNAALEPNSSPGVEWPCPTPPPPSTTGWPSLEPKPDSKPISLSPEEQLRVDSRNAHQHALKTVHEFFRSNHGDESDATDSSSDDDDEMMEEDDGREDYGFFFKVFKEDTLLKEFYEKNFAKGEFSCLVCGAMGGKGTGKKFKGCLALVQHSIAIAKTKKRRAHRAFGQAVCKVLGWDIDRLPSIVSSLSDKSGETEGNLNGHNKESSIITANNVDSVEGNNGEVVPENGPIGTEVLLNGDEGDMNSLKCPDNDKNLEDVSMVRPHIVQEPAAEGLTSNSLTCPDANKNSEDPGLVNSHNLEDPSSEGLTSNSLTFPDTDKSLEDIGIVHPHILEEPTKELLTSVPLDENNALEIEVQDVLMGNTILADGRKEGSNENKN</sequence>
<comment type="caution">
    <text evidence="2">The sequence shown here is derived from an EMBL/GenBank/DDBJ whole genome shotgun (WGS) entry which is preliminary data.</text>
</comment>
<keyword evidence="3" id="KW-1185">Reference proteome</keyword>
<dbReference type="Proteomes" id="UP000826271">
    <property type="component" value="Unassembled WGS sequence"/>
</dbReference>
<proteinExistence type="predicted"/>
<feature type="compositionally biased region" description="Acidic residues" evidence="1">
    <location>
        <begin position="142"/>
        <end position="159"/>
    </location>
</feature>
<gene>
    <name evidence="2" type="ORF">BUALT_Bualt03G0146900</name>
</gene>
<evidence type="ECO:0000313" key="2">
    <source>
        <dbReference type="EMBL" id="KAG8386420.1"/>
    </source>
</evidence>
<dbReference type="PANTHER" id="PTHR34546">
    <property type="entry name" value="OS06G0153600 PROTEIN"/>
    <property type="match status" value="1"/>
</dbReference>